<gene>
    <name evidence="3" type="ORF">OHAE_3498</name>
</gene>
<evidence type="ECO:0000259" key="2">
    <source>
        <dbReference type="PROSITE" id="PS50943"/>
    </source>
</evidence>
<organism evidence="3 4">
    <name type="scientific">Ochrobactrum soli</name>
    <dbReference type="NCBI Taxonomy" id="2448455"/>
    <lineage>
        <taxon>Bacteria</taxon>
        <taxon>Pseudomonadati</taxon>
        <taxon>Pseudomonadota</taxon>
        <taxon>Alphaproteobacteria</taxon>
        <taxon>Hyphomicrobiales</taxon>
        <taxon>Brucellaceae</taxon>
        <taxon>Brucella/Ochrobactrum group</taxon>
        <taxon>Ochrobactrum</taxon>
    </lineage>
</organism>
<reference evidence="4" key="1">
    <citation type="submission" date="2017-12" db="EMBL/GenBank/DDBJ databases">
        <authorList>
            <person name="Diaz M."/>
        </authorList>
    </citation>
    <scope>NUCLEOTIDE SEQUENCE [LARGE SCALE GENOMIC DNA]</scope>
    <source>
        <strain evidence="4">FI11154</strain>
    </source>
</reference>
<dbReference type="Proteomes" id="UP000246073">
    <property type="component" value="Unassembled WGS sequence"/>
</dbReference>
<proteinExistence type="inferred from homology"/>
<name>A0A2P9HHK2_9HYPH</name>
<dbReference type="PROSITE" id="PS50943">
    <property type="entry name" value="HTH_CROC1"/>
    <property type="match status" value="1"/>
</dbReference>
<dbReference type="PANTHER" id="PTHR43236:SF1">
    <property type="entry name" value="BLL7220 PROTEIN"/>
    <property type="match status" value="1"/>
</dbReference>
<evidence type="ECO:0000256" key="1">
    <source>
        <dbReference type="ARBA" id="ARBA00007227"/>
    </source>
</evidence>
<comment type="similarity">
    <text evidence="1">Belongs to the short-chain fatty acyl-CoA assimilation regulator (ScfR) family.</text>
</comment>
<dbReference type="SUPFAM" id="SSF47413">
    <property type="entry name" value="lambda repressor-like DNA-binding domains"/>
    <property type="match status" value="1"/>
</dbReference>
<dbReference type="InterPro" id="IPR010982">
    <property type="entry name" value="Lambda_DNA-bd_dom_sf"/>
</dbReference>
<evidence type="ECO:0000313" key="4">
    <source>
        <dbReference type="Proteomes" id="UP000246073"/>
    </source>
</evidence>
<feature type="domain" description="HTH cro/C1-type" evidence="2">
    <location>
        <begin position="7"/>
        <end position="61"/>
    </location>
</feature>
<dbReference type="InterPro" id="IPR001387">
    <property type="entry name" value="Cro/C1-type_HTH"/>
</dbReference>
<dbReference type="AlphaFoldDB" id="A0A2P9HHK2"/>
<dbReference type="RefSeq" id="WP_109367462.1">
    <property type="nucleotide sequence ID" value="NZ_OOFM01000004.1"/>
</dbReference>
<dbReference type="GO" id="GO:0003677">
    <property type="term" value="F:DNA binding"/>
    <property type="evidence" value="ECO:0007669"/>
    <property type="project" value="InterPro"/>
</dbReference>
<dbReference type="SMART" id="SM00530">
    <property type="entry name" value="HTH_XRE"/>
    <property type="match status" value="1"/>
</dbReference>
<protein>
    <submittedName>
        <fullName evidence="3">Transcriptional regulator</fullName>
    </submittedName>
</protein>
<dbReference type="CDD" id="cd00093">
    <property type="entry name" value="HTH_XRE"/>
    <property type="match status" value="1"/>
</dbReference>
<dbReference type="InterPro" id="IPR010359">
    <property type="entry name" value="IrrE_HExxH"/>
</dbReference>
<dbReference type="PANTHER" id="PTHR43236">
    <property type="entry name" value="ANTITOXIN HIGA1"/>
    <property type="match status" value="1"/>
</dbReference>
<evidence type="ECO:0000313" key="3">
    <source>
        <dbReference type="EMBL" id="SPL63566.1"/>
    </source>
</evidence>
<dbReference type="EMBL" id="OOFM01000004">
    <property type="protein sequence ID" value="SPL63566.1"/>
    <property type="molecule type" value="Genomic_DNA"/>
</dbReference>
<dbReference type="Gene3D" id="1.10.260.40">
    <property type="entry name" value="lambda repressor-like DNA-binding domains"/>
    <property type="match status" value="1"/>
</dbReference>
<accession>A0A2P9HHK2</accession>
<dbReference type="Pfam" id="PF01381">
    <property type="entry name" value="HTH_3"/>
    <property type="match status" value="1"/>
</dbReference>
<dbReference type="InterPro" id="IPR052345">
    <property type="entry name" value="Rad_response_metalloprotease"/>
</dbReference>
<dbReference type="Gene3D" id="1.10.10.2910">
    <property type="match status" value="1"/>
</dbReference>
<sequence length="356" mass="40378">MFNIQRLELARKRRRFTSKLLAERAGIAPVTLSRVLNGKQDPDEDTIARLVKALDFPLEFFQKDDTDEVDAESASFRSLSAMTARERDAALSAGSLAFEVADWLNRNYQLPDPDLLDFDQDRDPASAARTLRQHWGLGEKPIGHLLNVLEAKGVRIFSLSEATKNVDAFSLWRNDEPFIFLNTFKSAERSRFDAAHELGHLVLHKHGGPAHRSAELEANAFASAFLMPEDDVRARIPFAATLQTIIEEKRRWRVSAAALCYRLNKLGIITEWQNRTFNIQLNQRYSKSEPNGIEREKSAIWKMVFDDLWSQRKSRSRIASDLHLPDSELENLVFGLAADPGTLAEAEGKRGLHLVK</sequence>
<dbReference type="Pfam" id="PF06114">
    <property type="entry name" value="Peptidase_M78"/>
    <property type="match status" value="1"/>
</dbReference>